<evidence type="ECO:0000256" key="1">
    <source>
        <dbReference type="ARBA" id="ARBA00004651"/>
    </source>
</evidence>
<keyword evidence="2 7" id="KW-0813">Transport</keyword>
<feature type="transmembrane region" description="Helical" evidence="7">
    <location>
        <begin position="122"/>
        <end position="145"/>
    </location>
</feature>
<sequence length="337" mass="37011">MFAFIVRRVLVGFIMLFVMSLVTYLLFFSMPTDPARFTCGKNCTPELVEQNRKALGYDKPVLVQYGEFVKGIFTGRNYPDDPAIAKTAPQTVVHCPAPCLGYSPLMSQNVTSLLASKLPVTVSLALFAFLMWMVLGISGGVVAALNKGRFLDRALVGTSLVFYAFPTFFIGLWLYIYVAIKWQLVPVPVYTPLTQSPSAWLAGLFLPSLTLALIFIASYVRITRAFVLETMGEDYLRTAQAKGLPRSKILRKHTMRASLTPIATVAGIDLGVLLAGAIITETVFNYDGLGKLTVQASTTFDLPTLVGIVIVAAFFIITSNIIVDVLYAYIDPRVKYA</sequence>
<dbReference type="SUPFAM" id="SSF161098">
    <property type="entry name" value="MetI-like"/>
    <property type="match status" value="1"/>
</dbReference>
<dbReference type="InterPro" id="IPR035906">
    <property type="entry name" value="MetI-like_sf"/>
</dbReference>
<dbReference type="EMBL" id="FOHB01000001">
    <property type="protein sequence ID" value="SER78872.1"/>
    <property type="molecule type" value="Genomic_DNA"/>
</dbReference>
<gene>
    <name evidence="9" type="ORF">SAMN05216199_1222</name>
</gene>
<feature type="transmembrane region" description="Helical" evidence="7">
    <location>
        <begin position="157"/>
        <end position="180"/>
    </location>
</feature>
<proteinExistence type="inferred from homology"/>
<feature type="transmembrane region" description="Helical" evidence="7">
    <location>
        <begin position="9"/>
        <end position="27"/>
    </location>
</feature>
<dbReference type="Proteomes" id="UP000199019">
    <property type="component" value="Unassembled WGS sequence"/>
</dbReference>
<keyword evidence="5 7" id="KW-1133">Transmembrane helix</keyword>
<keyword evidence="10" id="KW-1185">Reference proteome</keyword>
<dbReference type="Pfam" id="PF00528">
    <property type="entry name" value="BPD_transp_1"/>
    <property type="match status" value="1"/>
</dbReference>
<dbReference type="GO" id="GO:0055085">
    <property type="term" value="P:transmembrane transport"/>
    <property type="evidence" value="ECO:0007669"/>
    <property type="project" value="InterPro"/>
</dbReference>
<evidence type="ECO:0000259" key="8">
    <source>
        <dbReference type="PROSITE" id="PS50928"/>
    </source>
</evidence>
<keyword evidence="3" id="KW-1003">Cell membrane</keyword>
<protein>
    <submittedName>
        <fullName evidence="9">Peptide/nickel transport system permease protein</fullName>
    </submittedName>
</protein>
<dbReference type="PROSITE" id="PS50928">
    <property type="entry name" value="ABC_TM1"/>
    <property type="match status" value="1"/>
</dbReference>
<feature type="transmembrane region" description="Helical" evidence="7">
    <location>
        <begin position="259"/>
        <end position="284"/>
    </location>
</feature>
<dbReference type="STRING" id="587636.SAMN05216199_1222"/>
<evidence type="ECO:0000256" key="6">
    <source>
        <dbReference type="ARBA" id="ARBA00023136"/>
    </source>
</evidence>
<dbReference type="Gene3D" id="1.10.3720.10">
    <property type="entry name" value="MetI-like"/>
    <property type="match status" value="1"/>
</dbReference>
<dbReference type="CDD" id="cd06261">
    <property type="entry name" value="TM_PBP2"/>
    <property type="match status" value="1"/>
</dbReference>
<dbReference type="InterPro" id="IPR045621">
    <property type="entry name" value="BPD_transp_1_N"/>
</dbReference>
<evidence type="ECO:0000256" key="4">
    <source>
        <dbReference type="ARBA" id="ARBA00022692"/>
    </source>
</evidence>
<keyword evidence="4 7" id="KW-0812">Transmembrane</keyword>
<accession>A0A1H9S1G3</accession>
<evidence type="ECO:0000256" key="3">
    <source>
        <dbReference type="ARBA" id="ARBA00022475"/>
    </source>
</evidence>
<keyword evidence="6 7" id="KW-0472">Membrane</keyword>
<feature type="domain" description="ABC transmembrane type-1" evidence="8">
    <location>
        <begin position="118"/>
        <end position="327"/>
    </location>
</feature>
<dbReference type="GO" id="GO:0005886">
    <property type="term" value="C:plasma membrane"/>
    <property type="evidence" value="ECO:0007669"/>
    <property type="project" value="UniProtKB-SubCell"/>
</dbReference>
<organism evidence="9 10">
    <name type="scientific">Pedococcus cremeus</name>
    <dbReference type="NCBI Taxonomy" id="587636"/>
    <lineage>
        <taxon>Bacteria</taxon>
        <taxon>Bacillati</taxon>
        <taxon>Actinomycetota</taxon>
        <taxon>Actinomycetes</taxon>
        <taxon>Micrococcales</taxon>
        <taxon>Intrasporangiaceae</taxon>
        <taxon>Pedococcus</taxon>
    </lineage>
</organism>
<evidence type="ECO:0000256" key="2">
    <source>
        <dbReference type="ARBA" id="ARBA00022448"/>
    </source>
</evidence>
<dbReference type="Pfam" id="PF19300">
    <property type="entry name" value="BPD_transp_1_N"/>
    <property type="match status" value="1"/>
</dbReference>
<dbReference type="InterPro" id="IPR000515">
    <property type="entry name" value="MetI-like"/>
</dbReference>
<evidence type="ECO:0000256" key="5">
    <source>
        <dbReference type="ARBA" id="ARBA00022989"/>
    </source>
</evidence>
<dbReference type="PANTHER" id="PTHR43163:SF6">
    <property type="entry name" value="DIPEPTIDE TRANSPORT SYSTEM PERMEASE PROTEIN DPPB-RELATED"/>
    <property type="match status" value="1"/>
</dbReference>
<evidence type="ECO:0000313" key="10">
    <source>
        <dbReference type="Proteomes" id="UP000199019"/>
    </source>
</evidence>
<reference evidence="10" key="1">
    <citation type="submission" date="2016-10" db="EMBL/GenBank/DDBJ databases">
        <authorList>
            <person name="Varghese N."/>
            <person name="Submissions S."/>
        </authorList>
    </citation>
    <scope>NUCLEOTIDE SEQUENCE [LARGE SCALE GENOMIC DNA]</scope>
    <source>
        <strain evidence="10">CGMCC 1.6963</strain>
    </source>
</reference>
<feature type="transmembrane region" description="Helical" evidence="7">
    <location>
        <begin position="200"/>
        <end position="220"/>
    </location>
</feature>
<comment type="similarity">
    <text evidence="7">Belongs to the binding-protein-dependent transport system permease family.</text>
</comment>
<comment type="subcellular location">
    <subcellularLocation>
        <location evidence="1 7">Cell membrane</location>
        <topology evidence="1 7">Multi-pass membrane protein</topology>
    </subcellularLocation>
</comment>
<dbReference type="PANTHER" id="PTHR43163">
    <property type="entry name" value="DIPEPTIDE TRANSPORT SYSTEM PERMEASE PROTEIN DPPB-RELATED"/>
    <property type="match status" value="1"/>
</dbReference>
<evidence type="ECO:0000313" key="9">
    <source>
        <dbReference type="EMBL" id="SER78872.1"/>
    </source>
</evidence>
<evidence type="ECO:0000256" key="7">
    <source>
        <dbReference type="RuleBase" id="RU363032"/>
    </source>
</evidence>
<feature type="transmembrane region" description="Helical" evidence="7">
    <location>
        <begin position="304"/>
        <end position="330"/>
    </location>
</feature>
<dbReference type="OrthoDB" id="5169641at2"/>
<dbReference type="RefSeq" id="WP_091756188.1">
    <property type="nucleotide sequence ID" value="NZ_FOHB01000001.1"/>
</dbReference>
<dbReference type="AlphaFoldDB" id="A0A1H9S1G3"/>
<name>A0A1H9S1G3_9MICO</name>